<evidence type="ECO:0000313" key="2">
    <source>
        <dbReference type="Ensembl" id="ENSOCUP00000047988.1"/>
    </source>
</evidence>
<reference evidence="2" key="2">
    <citation type="submission" date="2025-08" db="UniProtKB">
        <authorList>
            <consortium name="Ensembl"/>
        </authorList>
    </citation>
    <scope>IDENTIFICATION</scope>
    <source>
        <strain evidence="2">Thorbecke</strain>
    </source>
</reference>
<reference evidence="2 3" key="1">
    <citation type="journal article" date="2011" name="Nature">
        <title>A high-resolution map of human evolutionary constraint using 29 mammals.</title>
        <authorList>
            <person name="Lindblad-Toh K."/>
            <person name="Garber M."/>
            <person name="Zuk O."/>
            <person name="Lin M.F."/>
            <person name="Parker B.J."/>
            <person name="Washietl S."/>
            <person name="Kheradpour P."/>
            <person name="Ernst J."/>
            <person name="Jordan G."/>
            <person name="Mauceli E."/>
            <person name="Ward L.D."/>
            <person name="Lowe C.B."/>
            <person name="Holloway A.K."/>
            <person name="Clamp M."/>
            <person name="Gnerre S."/>
            <person name="Alfoldi J."/>
            <person name="Beal K."/>
            <person name="Chang J."/>
            <person name="Clawson H."/>
            <person name="Cuff J."/>
            <person name="Di Palma F."/>
            <person name="Fitzgerald S."/>
            <person name="Flicek P."/>
            <person name="Guttman M."/>
            <person name="Hubisz M.J."/>
            <person name="Jaffe D.B."/>
            <person name="Jungreis I."/>
            <person name="Kent W.J."/>
            <person name="Kostka D."/>
            <person name="Lara M."/>
            <person name="Martins A.L."/>
            <person name="Massingham T."/>
            <person name="Moltke I."/>
            <person name="Raney B.J."/>
            <person name="Rasmussen M.D."/>
            <person name="Robinson J."/>
            <person name="Stark A."/>
            <person name="Vilella A.J."/>
            <person name="Wen J."/>
            <person name="Xie X."/>
            <person name="Zody M.C."/>
            <person name="Baldwin J."/>
            <person name="Bloom T."/>
            <person name="Chin C.W."/>
            <person name="Heiman D."/>
            <person name="Nicol R."/>
            <person name="Nusbaum C."/>
            <person name="Young S."/>
            <person name="Wilkinson J."/>
            <person name="Worley K.C."/>
            <person name="Kovar C.L."/>
            <person name="Muzny D.M."/>
            <person name="Gibbs R.A."/>
            <person name="Cree A."/>
            <person name="Dihn H.H."/>
            <person name="Fowler G."/>
            <person name="Jhangiani S."/>
            <person name="Joshi V."/>
            <person name="Lee S."/>
            <person name="Lewis L.R."/>
            <person name="Nazareth L.V."/>
            <person name="Okwuonu G."/>
            <person name="Santibanez J."/>
            <person name="Warren W.C."/>
            <person name="Mardis E.R."/>
            <person name="Weinstock G.M."/>
            <person name="Wilson R.K."/>
            <person name="Delehaunty K."/>
            <person name="Dooling D."/>
            <person name="Fronik C."/>
            <person name="Fulton L."/>
            <person name="Fulton B."/>
            <person name="Graves T."/>
            <person name="Minx P."/>
            <person name="Sodergren E."/>
            <person name="Birney E."/>
            <person name="Margulies E.H."/>
            <person name="Herrero J."/>
            <person name="Green E.D."/>
            <person name="Haussler D."/>
            <person name="Siepel A."/>
            <person name="Goldman N."/>
            <person name="Pollard K.S."/>
            <person name="Pedersen J.S."/>
            <person name="Lander E.S."/>
            <person name="Kellis M."/>
        </authorList>
    </citation>
    <scope>NUCLEOTIDE SEQUENCE [LARGE SCALE GENOMIC DNA]</scope>
    <source>
        <strain evidence="2 3">Thorbecke inbred</strain>
    </source>
</reference>
<feature type="compositionally biased region" description="Polar residues" evidence="1">
    <location>
        <begin position="379"/>
        <end position="400"/>
    </location>
</feature>
<dbReference type="Ensembl" id="ENSOCUT00000062423.1">
    <property type="protein sequence ID" value="ENSOCUP00000047988.1"/>
    <property type="gene ID" value="ENSOCUG00000038944.1"/>
</dbReference>
<dbReference type="GO" id="GO:0005615">
    <property type="term" value="C:extracellular space"/>
    <property type="evidence" value="ECO:0007669"/>
    <property type="project" value="TreeGrafter"/>
</dbReference>
<dbReference type="PANTHER" id="PTHR33888:SF1">
    <property type="entry name" value="RIKEN CDNA 4932415D10 GENE"/>
    <property type="match status" value="1"/>
</dbReference>
<feature type="compositionally biased region" description="Basic and acidic residues" evidence="1">
    <location>
        <begin position="782"/>
        <end position="814"/>
    </location>
</feature>
<protein>
    <submittedName>
        <fullName evidence="2">Uncharacterized protein</fullName>
    </submittedName>
</protein>
<dbReference type="PANTHER" id="PTHR33888">
    <property type="entry name" value="RIKEN CDNA 4932415D10 GENE"/>
    <property type="match status" value="1"/>
</dbReference>
<proteinExistence type="predicted"/>
<feature type="compositionally biased region" description="Basic and acidic residues" evidence="1">
    <location>
        <begin position="409"/>
        <end position="422"/>
    </location>
</feature>
<feature type="compositionally biased region" description="Basic residues" evidence="1">
    <location>
        <begin position="750"/>
        <end position="759"/>
    </location>
</feature>
<accession>A0A5F9DQZ9</accession>
<feature type="region of interest" description="Disordered" evidence="1">
    <location>
        <begin position="470"/>
        <end position="517"/>
    </location>
</feature>
<dbReference type="GeneTree" id="ENSGT00700000104587"/>
<dbReference type="Bgee" id="ENSOCUG00000038944">
    <property type="expression patterns" value="Expressed in testis"/>
</dbReference>
<feature type="compositionally biased region" description="Basic and acidic residues" evidence="1">
    <location>
        <begin position="906"/>
        <end position="917"/>
    </location>
</feature>
<feature type="region of interest" description="Disordered" evidence="1">
    <location>
        <begin position="218"/>
        <end position="242"/>
    </location>
</feature>
<evidence type="ECO:0000313" key="3">
    <source>
        <dbReference type="Proteomes" id="UP000001811"/>
    </source>
</evidence>
<feature type="compositionally biased region" description="Basic and acidic residues" evidence="1">
    <location>
        <begin position="696"/>
        <end position="749"/>
    </location>
</feature>
<name>A0A5F9DQZ9_RABIT</name>
<feature type="compositionally biased region" description="Polar residues" evidence="1">
    <location>
        <begin position="473"/>
        <end position="484"/>
    </location>
</feature>
<dbReference type="STRING" id="9986.ENSOCUP00000047988"/>
<feature type="compositionally biased region" description="Basic and acidic residues" evidence="1">
    <location>
        <begin position="875"/>
        <end position="898"/>
    </location>
</feature>
<dbReference type="AlphaFoldDB" id="A0A5F9DQZ9"/>
<feature type="compositionally biased region" description="Basic and acidic residues" evidence="1">
    <location>
        <begin position="856"/>
        <end position="866"/>
    </location>
</feature>
<keyword evidence="3" id="KW-1185">Reference proteome</keyword>
<dbReference type="EMBL" id="AAGW02005701">
    <property type="status" value="NOT_ANNOTATED_CDS"/>
    <property type="molecule type" value="Genomic_DNA"/>
</dbReference>
<feature type="region of interest" description="Disordered" evidence="1">
    <location>
        <begin position="19"/>
        <end position="43"/>
    </location>
</feature>
<feature type="compositionally biased region" description="Basic residues" evidence="1">
    <location>
        <begin position="772"/>
        <end position="781"/>
    </location>
</feature>
<dbReference type="InParanoid" id="A0A5F9DQZ9"/>
<evidence type="ECO:0000256" key="1">
    <source>
        <dbReference type="SAM" id="MobiDB-lite"/>
    </source>
</evidence>
<organism evidence="2 3">
    <name type="scientific">Oryctolagus cuniculus</name>
    <name type="common">Rabbit</name>
    <dbReference type="NCBI Taxonomy" id="9986"/>
    <lineage>
        <taxon>Eukaryota</taxon>
        <taxon>Metazoa</taxon>
        <taxon>Chordata</taxon>
        <taxon>Craniata</taxon>
        <taxon>Vertebrata</taxon>
        <taxon>Euteleostomi</taxon>
        <taxon>Mammalia</taxon>
        <taxon>Eutheria</taxon>
        <taxon>Euarchontoglires</taxon>
        <taxon>Glires</taxon>
        <taxon>Lagomorpha</taxon>
        <taxon>Leporidae</taxon>
        <taxon>Oryctolagus</taxon>
    </lineage>
</organism>
<dbReference type="Proteomes" id="UP000001811">
    <property type="component" value="Chromosome 2"/>
</dbReference>
<sequence length="950" mass="107009">MIRQLVLWKLHNLSRHLPQSWRSPPRTFQGGPGGQKGPTSSFLGRRQNVWENHACMQRLPRKYLSTMLMLGNVLGTTMEKKLCSRTCLAERVTADTCQSVQNLFGVPAELMEFSQSLLEKGPGAVSQPSVVKTYIQRHTLCPGHEKRMTLRMWTRGSTSSIIQQYSGTRFGIKKTNSRLSDTSQEVIQHMAISCAEGQPPDPVKSESSLRIFYKREEPVPVEESENSQSDSETRTFESQHSLKPSYLPQAKTDFSEQFQLLQDLQLKIAAKLLRSQIPPNVPPLASGLVLKYPICLQCGRCLGFNCCHKLQTTFGPYLLIYPQLHLVSTPEGHGEIRLHLGFRLRTGKRSQVSKYCGRERPVAQKNPVPASQRKGKIDTQASKSPAPTIDFQSGSSQSPAPVQVHIRRRQCDSPELVKKRNIGDPGHYDFIQVHSLSDSASESDQDEKWVRVRTKKTSVSKYPKKRLTKRLRTQNTNSRTTTESPCAELPAPPRRKRTGTVHTSSASLKRQSKKSSQPRFMQLLFQGLKQAFQTAHRIVAFVGQKPGDRTMPDSLPSSKNCHPKQKARAHHLPRANKRDKMPVGTQKPTGAATKQEPTPSGGTDPCSSPERPKGAQALQSSPLQLPEPRVSQRDLSLQATAVIQPLDTVQNDSSSRAKKRFCRNETRQGSKDLPQPGSRVQARGRTLPGHPRKRVSPCEEKPTAQERNPRGCFRERLSRHCSEGHLHSPSERSQRSPSERTLRSLSERSHRSRCRRNHRSPSERTLQSLSERRHHSPRERRPHSPSERSRGSPSERRHRGPREGVRHGPSDRSPRCPADSSRLAPSEGSLGSASERRGFSYCGRNRHAPPAMRQLRLSERSRRSQSERTYPSPTERSRHSHSDRSRRSHSERSGRSHAENIPPSPAKERPQHGSPKERPRHSLSKDVKSCSNTSPRSHTEKPQSRASLEA</sequence>
<reference evidence="2" key="3">
    <citation type="submission" date="2025-09" db="UniProtKB">
        <authorList>
            <consortium name="Ensembl"/>
        </authorList>
    </citation>
    <scope>IDENTIFICATION</scope>
    <source>
        <strain evidence="2">Thorbecke</strain>
    </source>
</reference>
<feature type="region of interest" description="Disordered" evidence="1">
    <location>
        <begin position="544"/>
        <end position="632"/>
    </location>
</feature>
<feature type="compositionally biased region" description="Polar residues" evidence="1">
    <location>
        <begin position="500"/>
        <end position="517"/>
    </location>
</feature>
<feature type="region of interest" description="Disordered" evidence="1">
    <location>
        <begin position="648"/>
        <end position="950"/>
    </location>
</feature>
<feature type="compositionally biased region" description="Basic residues" evidence="1">
    <location>
        <begin position="561"/>
        <end position="575"/>
    </location>
</feature>
<feature type="region of interest" description="Disordered" evidence="1">
    <location>
        <begin position="355"/>
        <end position="424"/>
    </location>
</feature>